<dbReference type="VEuPathDB" id="GiardiaDB:GLP15_1724"/>
<name>E1F7D2_GIAIA</name>
<dbReference type="AlphaFoldDB" id="E1F7D2"/>
<accession>E1F7D2</accession>
<sequence length="174" mass="19959">MDATPPPFGARKVCHESPLERKLCVLEQENEYLRSELVQTRAELLRVTRRKQALEIAVREQRQRLNKIADGAKTTDGGEDAALEAVKAEAYQKFTHEFIMEAENYKNTMLATQAESYEAMADALIASMHDLFSTKETIYNAELERLRGLNRELEKKCAQLTDKLNRMKVSHKTK</sequence>
<protein>
    <submittedName>
        <fullName evidence="2">Uncharacterized protein</fullName>
    </submittedName>
</protein>
<gene>
    <name evidence="2" type="ORF">GLP15_1724</name>
</gene>
<dbReference type="Proteomes" id="UP000008974">
    <property type="component" value="Unassembled WGS sequence"/>
</dbReference>
<evidence type="ECO:0000313" key="2">
    <source>
        <dbReference type="EMBL" id="EFO61681.1"/>
    </source>
</evidence>
<keyword evidence="1" id="KW-0175">Coiled coil</keyword>
<organism evidence="2 3">
    <name type="scientific">Giardia intestinalis (strain P15)</name>
    <name type="common">Giardia lamblia</name>
    <dbReference type="NCBI Taxonomy" id="658858"/>
    <lineage>
        <taxon>Eukaryota</taxon>
        <taxon>Metamonada</taxon>
        <taxon>Diplomonadida</taxon>
        <taxon>Hexamitidae</taxon>
        <taxon>Giardiinae</taxon>
        <taxon>Giardia</taxon>
    </lineage>
</organism>
<dbReference type="OrthoDB" id="10259529at2759"/>
<comment type="caution">
    <text evidence="2">The sequence shown here is derived from an EMBL/GenBank/DDBJ whole genome shotgun (WGS) entry which is preliminary data.</text>
</comment>
<evidence type="ECO:0000313" key="3">
    <source>
        <dbReference type="Proteomes" id="UP000008974"/>
    </source>
</evidence>
<feature type="coiled-coil region" evidence="1">
    <location>
        <begin position="136"/>
        <end position="170"/>
    </location>
</feature>
<evidence type="ECO:0000256" key="1">
    <source>
        <dbReference type="SAM" id="Coils"/>
    </source>
</evidence>
<reference evidence="2 3" key="1">
    <citation type="journal article" date="2010" name="BMC Genomics">
        <title>Genome analysis and comparative genomics of a Giardia intestinalis assemblage E isolate.</title>
        <authorList>
            <person name="Jerlstrom-Hultqvist J."/>
            <person name="Franzen O."/>
            <person name="Ankarklev J."/>
            <person name="Xu F."/>
            <person name="Nohynkova E."/>
            <person name="Andersson J.O."/>
            <person name="Svard S.G."/>
            <person name="Andersson B."/>
        </authorList>
    </citation>
    <scope>NUCLEOTIDE SEQUENCE [LARGE SCALE GENOMIC DNA]</scope>
    <source>
        <strain evidence="2 3">P15</strain>
    </source>
</reference>
<dbReference type="EMBL" id="ACVC01000215">
    <property type="protein sequence ID" value="EFO61681.1"/>
    <property type="molecule type" value="Genomic_DNA"/>
</dbReference>
<dbReference type="OMA" id="VCHESPL"/>
<proteinExistence type="predicted"/>